<dbReference type="Proteomes" id="UP000682308">
    <property type="component" value="Unassembled WGS sequence"/>
</dbReference>
<name>A0A941F8V9_9ACTN</name>
<evidence type="ECO:0000313" key="2">
    <source>
        <dbReference type="Proteomes" id="UP000682308"/>
    </source>
</evidence>
<evidence type="ECO:0000313" key="1">
    <source>
        <dbReference type="EMBL" id="MBR8638604.1"/>
    </source>
</evidence>
<gene>
    <name evidence="1" type="ORF">KEF29_03140</name>
</gene>
<reference evidence="1 2" key="1">
    <citation type="submission" date="2021-04" db="EMBL/GenBank/DDBJ databases">
        <title>Characterization of the biosynthetic gene cluster of new lipopeptides with antitumor activity in the genome of the marine Streptomyces PHM034.</title>
        <authorList>
            <person name="Ceniceros A."/>
            <person name="Canedo L."/>
            <person name="Mendez C."/>
            <person name="Olano C."/>
            <person name="Schleissner C."/>
            <person name="Cuevas C."/>
            <person name="De La Calle F."/>
            <person name="Salas J.A."/>
        </authorList>
    </citation>
    <scope>NUCLEOTIDE SEQUENCE [LARGE SCALE GENOMIC DNA]</scope>
    <source>
        <strain evidence="1 2">PHM034</strain>
    </source>
</reference>
<keyword evidence="2" id="KW-1185">Reference proteome</keyword>
<accession>A0A941F8V9</accession>
<protein>
    <submittedName>
        <fullName evidence="1">Uncharacterized protein</fullName>
    </submittedName>
</protein>
<sequence>MSGGSYNYLYEACDLEDLQNRQHDLRDMADRLAALGYAQDAATETEELLALFRQWQIRAGVRIRRLENVWKAIEWWDSADWSEHRVHEALAEYRSDAISPSAREALPHSEPS</sequence>
<organism evidence="1 2">
    <name type="scientific">Streptomyces tuirus</name>
    <dbReference type="NCBI Taxonomy" id="68278"/>
    <lineage>
        <taxon>Bacteria</taxon>
        <taxon>Bacillati</taxon>
        <taxon>Actinomycetota</taxon>
        <taxon>Actinomycetes</taxon>
        <taxon>Kitasatosporales</taxon>
        <taxon>Streptomycetaceae</taxon>
        <taxon>Streptomyces</taxon>
    </lineage>
</organism>
<comment type="caution">
    <text evidence="1">The sequence shown here is derived from an EMBL/GenBank/DDBJ whole genome shotgun (WGS) entry which is preliminary data.</text>
</comment>
<dbReference type="AlphaFoldDB" id="A0A941F8V9"/>
<dbReference type="EMBL" id="JAGTPG010000001">
    <property type="protein sequence ID" value="MBR8638604.1"/>
    <property type="molecule type" value="Genomic_DNA"/>
</dbReference>
<proteinExistence type="predicted"/>